<dbReference type="Pfam" id="PF18143">
    <property type="entry name" value="HAD_SAK_2"/>
    <property type="match status" value="1"/>
</dbReference>
<name>A0A836IG63_9TRYP</name>
<accession>A0A836IG63</accession>
<keyword evidence="3" id="KW-1185">Reference proteome</keyword>
<keyword evidence="1" id="KW-0175">Coiled coil</keyword>
<gene>
    <name evidence="2" type="ORF">JKF63_05554</name>
</gene>
<feature type="coiled-coil region" evidence="1">
    <location>
        <begin position="222"/>
        <end position="263"/>
    </location>
</feature>
<dbReference type="GeneID" id="94291588"/>
<dbReference type="KEGG" id="phet:94291588"/>
<organism evidence="2 3">
    <name type="scientific">Porcisia hertigi</name>
    <dbReference type="NCBI Taxonomy" id="2761500"/>
    <lineage>
        <taxon>Eukaryota</taxon>
        <taxon>Discoba</taxon>
        <taxon>Euglenozoa</taxon>
        <taxon>Kinetoplastea</taxon>
        <taxon>Metakinetoplastina</taxon>
        <taxon>Trypanosomatida</taxon>
        <taxon>Trypanosomatidae</taxon>
        <taxon>Leishmaniinae</taxon>
        <taxon>Porcisia</taxon>
    </lineage>
</organism>
<dbReference type="EMBL" id="JAFJZO010000024">
    <property type="protein sequence ID" value="KAG5503415.1"/>
    <property type="molecule type" value="Genomic_DNA"/>
</dbReference>
<sequence>MFSAADPPMSIDVRLCGRYVVFLDIDGVLLPVPKFTFGGGDLNGECVRRLERIIAAIGGREKVTIVLSSTWRNHPAMVDRLNAFIQQEAGDGIPVVGDGTPNGTVIVSSVTYYADDPSEQRLVRDRVDEIYRWLHTHITEHPEAIGGRWIAIDDMKLDVDERMRGHFLHTQTDIGMTDEDVDTAVAMIASHPSPEEAYAAAVAALADPALKEEEIEIYKVLQSRLEAQLTATTAELAAVQQKAAVLSAEKKDLVKELADKQRSIDDMRYRLAVHDFSKRYPSLAEAVQLASTKTGAERRDMDAAIRDFVTLLVDRKELYRKMRSGAKKSKQAS</sequence>
<evidence type="ECO:0000256" key="1">
    <source>
        <dbReference type="SAM" id="Coils"/>
    </source>
</evidence>
<dbReference type="OrthoDB" id="410307at2759"/>
<evidence type="ECO:0000313" key="3">
    <source>
        <dbReference type="Proteomes" id="UP000674318"/>
    </source>
</evidence>
<dbReference type="Proteomes" id="UP000674318">
    <property type="component" value="Chromosome 24"/>
</dbReference>
<protein>
    <submittedName>
        <fullName evidence="2">Uncharacterized protein</fullName>
    </submittedName>
</protein>
<comment type="caution">
    <text evidence="2">The sequence shown here is derived from an EMBL/GenBank/DDBJ whole genome shotgun (WGS) entry which is preliminary data.</text>
</comment>
<reference evidence="2 3" key="1">
    <citation type="submission" date="2021-02" db="EMBL/GenBank/DDBJ databases">
        <title>Porcisia hertigi Genome sequencing and assembly.</title>
        <authorList>
            <person name="Almutairi H."/>
            <person name="Gatherer D."/>
        </authorList>
    </citation>
    <scope>NUCLEOTIDE SEQUENCE [LARGE SCALE GENOMIC DNA]</scope>
    <source>
        <strain evidence="2 3">C119</strain>
    </source>
</reference>
<evidence type="ECO:0000313" key="2">
    <source>
        <dbReference type="EMBL" id="KAG5503415.1"/>
    </source>
</evidence>
<proteinExistence type="predicted"/>
<dbReference type="RefSeq" id="XP_067756777.1">
    <property type="nucleotide sequence ID" value="XM_067901511.1"/>
</dbReference>
<dbReference type="AlphaFoldDB" id="A0A836IG63"/>